<dbReference type="Proteomes" id="UP000290545">
    <property type="component" value="Unassembled WGS sequence"/>
</dbReference>
<accession>A0A4Q1DEI7</accession>
<reference evidence="1 2" key="1">
    <citation type="submission" date="2019-01" db="EMBL/GenBank/DDBJ databases">
        <title>Filimonas sp. strain TTM-71.</title>
        <authorList>
            <person name="Chen W.-M."/>
        </authorList>
    </citation>
    <scope>NUCLEOTIDE SEQUENCE [LARGE SCALE GENOMIC DNA]</scope>
    <source>
        <strain evidence="1 2">TTM-71</strain>
    </source>
</reference>
<organism evidence="1 2">
    <name type="scientific">Filimonas effusa</name>
    <dbReference type="NCBI Taxonomy" id="2508721"/>
    <lineage>
        <taxon>Bacteria</taxon>
        <taxon>Pseudomonadati</taxon>
        <taxon>Bacteroidota</taxon>
        <taxon>Chitinophagia</taxon>
        <taxon>Chitinophagales</taxon>
        <taxon>Chitinophagaceae</taxon>
        <taxon>Filimonas</taxon>
    </lineage>
</organism>
<protein>
    <recommendedName>
        <fullName evidence="3">YD repeat-containing protein</fullName>
    </recommendedName>
</protein>
<dbReference type="AlphaFoldDB" id="A0A4Q1DEI7"/>
<keyword evidence="2" id="KW-1185">Reference proteome</keyword>
<dbReference type="RefSeq" id="WP_129002853.1">
    <property type="nucleotide sequence ID" value="NZ_SDHZ01000001.1"/>
</dbReference>
<dbReference type="Gene3D" id="2.180.10.10">
    <property type="entry name" value="RHS repeat-associated core"/>
    <property type="match status" value="1"/>
</dbReference>
<gene>
    <name evidence="1" type="ORF">ESB13_10045</name>
</gene>
<evidence type="ECO:0008006" key="3">
    <source>
        <dbReference type="Google" id="ProtNLM"/>
    </source>
</evidence>
<comment type="caution">
    <text evidence="1">The sequence shown here is derived from an EMBL/GenBank/DDBJ whole genome shotgun (WGS) entry which is preliminary data.</text>
</comment>
<name>A0A4Q1DEI7_9BACT</name>
<proteinExistence type="predicted"/>
<evidence type="ECO:0000313" key="2">
    <source>
        <dbReference type="Proteomes" id="UP000290545"/>
    </source>
</evidence>
<dbReference type="EMBL" id="SDHZ01000001">
    <property type="protein sequence ID" value="RXK87103.1"/>
    <property type="molecule type" value="Genomic_DNA"/>
</dbReference>
<dbReference type="OrthoDB" id="680586at2"/>
<evidence type="ECO:0000313" key="1">
    <source>
        <dbReference type="EMBL" id="RXK87103.1"/>
    </source>
</evidence>
<sequence>MLRSFLLLLMLAIVHRGFSQFYYTDLVSGAQSTLQYKALKTNLVKSMTAQSFEKDGEQTPRFALNQTISANFSQVETNTTSPSGEVSISKSFYKGLRLERNEDSSARISTVTTYRYQADGRPGSITAVTRDAGRGYSSEEVHEWQYQADGKPSGMLKIKDKKDTTVVTFTYDDQGNVAEERWSRAGNITETWYYYYNSKKQLTDIVRYNSRARRMLPDYLFEYDAAGRVTQMTQITAGSSNYLVWKYVFSTEGLKQRDMCYNKQQQLVGRIEFKYVMDR</sequence>